<evidence type="ECO:0000259" key="2">
    <source>
        <dbReference type="Pfam" id="PF19803"/>
    </source>
</evidence>
<dbReference type="EMBL" id="BAABEO010000019">
    <property type="protein sequence ID" value="GAA3690003.1"/>
    <property type="molecule type" value="Genomic_DNA"/>
</dbReference>
<dbReference type="Proteomes" id="UP001500752">
    <property type="component" value="Unassembled WGS sequence"/>
</dbReference>
<comment type="caution">
    <text evidence="3">The sequence shown here is derived from an EMBL/GenBank/DDBJ whole genome shotgun (WGS) entry which is preliminary data.</text>
</comment>
<keyword evidence="1" id="KW-0812">Transmembrane</keyword>
<keyword evidence="1" id="KW-1133">Transmembrane helix</keyword>
<sequence>MSAPPRTSRLARRETRSSRTVASVATAVVLILILAWLGTEAVLASSGQPPLLATPTRMAEWLVRLPAATLPWGLVAAGAALALLGLLLLVLAVSPGTRPRRIMASDRAAIVVDDDVLAAAIDRAARQAGALLPEQVSSRIRRRRVQVRIRPIPGGGVDEPAVRAAVEQVLASSALQPEPKLDVIVSDRGKVGP</sequence>
<feature type="transmembrane region" description="Helical" evidence="1">
    <location>
        <begin position="21"/>
        <end position="39"/>
    </location>
</feature>
<dbReference type="InterPro" id="IPR046253">
    <property type="entry name" value="DUF6286"/>
</dbReference>
<evidence type="ECO:0000313" key="3">
    <source>
        <dbReference type="EMBL" id="GAA3690003.1"/>
    </source>
</evidence>
<accession>A0ABP7CGD4</accession>
<proteinExistence type="predicted"/>
<evidence type="ECO:0000313" key="4">
    <source>
        <dbReference type="Proteomes" id="UP001500752"/>
    </source>
</evidence>
<feature type="domain" description="DUF6286" evidence="2">
    <location>
        <begin position="83"/>
        <end position="185"/>
    </location>
</feature>
<evidence type="ECO:0000256" key="1">
    <source>
        <dbReference type="SAM" id="Phobius"/>
    </source>
</evidence>
<keyword evidence="1" id="KW-0472">Membrane</keyword>
<reference evidence="4" key="1">
    <citation type="journal article" date="2019" name="Int. J. Syst. Evol. Microbiol.">
        <title>The Global Catalogue of Microorganisms (GCM) 10K type strain sequencing project: providing services to taxonomists for standard genome sequencing and annotation.</title>
        <authorList>
            <consortium name="The Broad Institute Genomics Platform"/>
            <consortium name="The Broad Institute Genome Sequencing Center for Infectious Disease"/>
            <person name="Wu L."/>
            <person name="Ma J."/>
        </authorList>
    </citation>
    <scope>NUCLEOTIDE SEQUENCE [LARGE SCALE GENOMIC DNA]</scope>
    <source>
        <strain evidence="4">JCM 30742</strain>
    </source>
</reference>
<organism evidence="3 4">
    <name type="scientific">Arthrobacter ginkgonis</name>
    <dbReference type="NCBI Taxonomy" id="1630594"/>
    <lineage>
        <taxon>Bacteria</taxon>
        <taxon>Bacillati</taxon>
        <taxon>Actinomycetota</taxon>
        <taxon>Actinomycetes</taxon>
        <taxon>Micrococcales</taxon>
        <taxon>Micrococcaceae</taxon>
        <taxon>Arthrobacter</taxon>
    </lineage>
</organism>
<dbReference type="RefSeq" id="WP_345151815.1">
    <property type="nucleotide sequence ID" value="NZ_BAABEO010000019.1"/>
</dbReference>
<gene>
    <name evidence="3" type="ORF">GCM10023081_29350</name>
</gene>
<dbReference type="Pfam" id="PF19803">
    <property type="entry name" value="DUF6286"/>
    <property type="match status" value="1"/>
</dbReference>
<name>A0ABP7CGD4_9MICC</name>
<keyword evidence="4" id="KW-1185">Reference proteome</keyword>
<feature type="transmembrane region" description="Helical" evidence="1">
    <location>
        <begin position="70"/>
        <end position="93"/>
    </location>
</feature>
<protein>
    <recommendedName>
        <fullName evidence="2">DUF6286 domain-containing protein</fullName>
    </recommendedName>
</protein>